<sequence length="56" mass="6242">MPLASLGDHQRQARSATIFPRSARSRNTRPRSARKLSLSDLYQKTAQASNFGLTKP</sequence>
<organism evidence="2 3">
    <name type="scientific">Trifolium medium</name>
    <dbReference type="NCBI Taxonomy" id="97028"/>
    <lineage>
        <taxon>Eukaryota</taxon>
        <taxon>Viridiplantae</taxon>
        <taxon>Streptophyta</taxon>
        <taxon>Embryophyta</taxon>
        <taxon>Tracheophyta</taxon>
        <taxon>Spermatophyta</taxon>
        <taxon>Magnoliopsida</taxon>
        <taxon>eudicotyledons</taxon>
        <taxon>Gunneridae</taxon>
        <taxon>Pentapetalae</taxon>
        <taxon>rosids</taxon>
        <taxon>fabids</taxon>
        <taxon>Fabales</taxon>
        <taxon>Fabaceae</taxon>
        <taxon>Papilionoideae</taxon>
        <taxon>50 kb inversion clade</taxon>
        <taxon>NPAAA clade</taxon>
        <taxon>Hologalegina</taxon>
        <taxon>IRL clade</taxon>
        <taxon>Trifolieae</taxon>
        <taxon>Trifolium</taxon>
    </lineage>
</organism>
<evidence type="ECO:0000313" key="3">
    <source>
        <dbReference type="Proteomes" id="UP000265520"/>
    </source>
</evidence>
<evidence type="ECO:0000313" key="2">
    <source>
        <dbReference type="EMBL" id="MCI67467.1"/>
    </source>
</evidence>
<feature type="region of interest" description="Disordered" evidence="1">
    <location>
        <begin position="1"/>
        <end position="41"/>
    </location>
</feature>
<proteinExistence type="predicted"/>
<evidence type="ECO:0000256" key="1">
    <source>
        <dbReference type="SAM" id="MobiDB-lite"/>
    </source>
</evidence>
<dbReference type="AlphaFoldDB" id="A0A392U428"/>
<feature type="non-terminal residue" evidence="2">
    <location>
        <position position="56"/>
    </location>
</feature>
<dbReference type="EMBL" id="LXQA010717520">
    <property type="protein sequence ID" value="MCI67467.1"/>
    <property type="molecule type" value="Genomic_DNA"/>
</dbReference>
<dbReference type="Proteomes" id="UP000265520">
    <property type="component" value="Unassembled WGS sequence"/>
</dbReference>
<feature type="compositionally biased region" description="Basic residues" evidence="1">
    <location>
        <begin position="23"/>
        <end position="34"/>
    </location>
</feature>
<comment type="caution">
    <text evidence="2">The sequence shown here is derived from an EMBL/GenBank/DDBJ whole genome shotgun (WGS) entry which is preliminary data.</text>
</comment>
<keyword evidence="3" id="KW-1185">Reference proteome</keyword>
<accession>A0A392U428</accession>
<name>A0A392U428_9FABA</name>
<protein>
    <submittedName>
        <fullName evidence="2">Uncharacterized protein</fullName>
    </submittedName>
</protein>
<reference evidence="2 3" key="1">
    <citation type="journal article" date="2018" name="Front. Plant Sci.">
        <title>Red Clover (Trifolium pratense) and Zigzag Clover (T. medium) - A Picture of Genomic Similarities and Differences.</title>
        <authorList>
            <person name="Dluhosova J."/>
            <person name="Istvanek J."/>
            <person name="Nedelnik J."/>
            <person name="Repkova J."/>
        </authorList>
    </citation>
    <scope>NUCLEOTIDE SEQUENCE [LARGE SCALE GENOMIC DNA]</scope>
    <source>
        <strain evidence="3">cv. 10/8</strain>
        <tissue evidence="2">Leaf</tissue>
    </source>
</reference>